<dbReference type="PROSITE" id="PS51257">
    <property type="entry name" value="PROKAR_LIPOPROTEIN"/>
    <property type="match status" value="1"/>
</dbReference>
<dbReference type="PANTHER" id="PTHR36507">
    <property type="entry name" value="BLL1555 PROTEIN"/>
    <property type="match status" value="1"/>
</dbReference>
<evidence type="ECO:0000259" key="2">
    <source>
        <dbReference type="Pfam" id="PF13473"/>
    </source>
</evidence>
<feature type="chain" id="PRO_5011509679" evidence="1">
    <location>
        <begin position="32"/>
        <end position="131"/>
    </location>
</feature>
<dbReference type="SUPFAM" id="SSF49503">
    <property type="entry name" value="Cupredoxins"/>
    <property type="match status" value="1"/>
</dbReference>
<feature type="signal peptide" evidence="1">
    <location>
        <begin position="1"/>
        <end position="31"/>
    </location>
</feature>
<dbReference type="Gene3D" id="2.60.40.420">
    <property type="entry name" value="Cupredoxins - blue copper proteins"/>
    <property type="match status" value="1"/>
</dbReference>
<feature type="domain" description="EfeO-type cupredoxin-like" evidence="2">
    <location>
        <begin position="30"/>
        <end position="130"/>
    </location>
</feature>
<dbReference type="PANTHER" id="PTHR36507:SF1">
    <property type="entry name" value="BLL1555 PROTEIN"/>
    <property type="match status" value="1"/>
</dbReference>
<dbReference type="STRING" id="380248.SAMN05216251_102468"/>
<protein>
    <submittedName>
        <fullName evidence="3">Plastocyanin</fullName>
    </submittedName>
</protein>
<dbReference type="AlphaFoldDB" id="A0A1I1ZII6"/>
<proteinExistence type="predicted"/>
<dbReference type="RefSeq" id="WP_093712112.1">
    <property type="nucleotide sequence ID" value="NZ_FONG01000002.1"/>
</dbReference>
<reference evidence="3 4" key="1">
    <citation type="submission" date="2016-10" db="EMBL/GenBank/DDBJ databases">
        <authorList>
            <person name="de Groot N.N."/>
        </authorList>
    </citation>
    <scope>NUCLEOTIDE SEQUENCE [LARGE SCALE GENOMIC DNA]</scope>
    <source>
        <strain evidence="3 4">CGMCC 4.3510</strain>
    </source>
</reference>
<dbReference type="EMBL" id="FONG01000002">
    <property type="protein sequence ID" value="SFE31507.1"/>
    <property type="molecule type" value="Genomic_DNA"/>
</dbReference>
<gene>
    <name evidence="3" type="ORF">SAMN05216251_102468</name>
</gene>
<organism evidence="3 4">
    <name type="scientific">Actinacidiphila alni</name>
    <dbReference type="NCBI Taxonomy" id="380248"/>
    <lineage>
        <taxon>Bacteria</taxon>
        <taxon>Bacillati</taxon>
        <taxon>Actinomycetota</taxon>
        <taxon>Actinomycetes</taxon>
        <taxon>Kitasatosporales</taxon>
        <taxon>Streptomycetaceae</taxon>
        <taxon>Actinacidiphila</taxon>
    </lineage>
</organism>
<evidence type="ECO:0000313" key="4">
    <source>
        <dbReference type="Proteomes" id="UP000199323"/>
    </source>
</evidence>
<dbReference type="InterPro" id="IPR008972">
    <property type="entry name" value="Cupredoxin"/>
</dbReference>
<accession>A0A1I1ZII6</accession>
<keyword evidence="4" id="KW-1185">Reference proteome</keyword>
<keyword evidence="1" id="KW-0732">Signal</keyword>
<name>A0A1I1ZII6_9ACTN</name>
<dbReference type="InterPro" id="IPR028096">
    <property type="entry name" value="EfeO_Cupredoxin"/>
</dbReference>
<dbReference type="Proteomes" id="UP000199323">
    <property type="component" value="Unassembled WGS sequence"/>
</dbReference>
<evidence type="ECO:0000256" key="1">
    <source>
        <dbReference type="SAM" id="SignalP"/>
    </source>
</evidence>
<evidence type="ECO:0000313" key="3">
    <source>
        <dbReference type="EMBL" id="SFE31507.1"/>
    </source>
</evidence>
<dbReference type="Pfam" id="PF13473">
    <property type="entry name" value="Cupredoxin_1"/>
    <property type="match status" value="1"/>
</dbReference>
<dbReference type="OrthoDB" id="574459at2"/>
<dbReference type="InterPro" id="IPR052721">
    <property type="entry name" value="ET_Amicyanin"/>
</dbReference>
<sequence>MTTTAVRPSAPLLAAACAAALILTGCSSSSSSPDSGGSSPSATAASGGGTTIVIRNFAFTPAGLTVAPGTKVTVLNKDSTAHTATAAKGDTFDTGTIAPGKSATFTAPRTKGVYDYICTIHQFMKAKLTVS</sequence>